<dbReference type="SUPFAM" id="SSF52540">
    <property type="entry name" value="P-loop containing nucleoside triphosphate hydrolases"/>
    <property type="match status" value="1"/>
</dbReference>
<feature type="domain" description="RecF/RecN/SMC N-terminal" evidence="6">
    <location>
        <begin position="13"/>
        <end position="70"/>
    </location>
</feature>
<evidence type="ECO:0000313" key="8">
    <source>
        <dbReference type="Proteomes" id="UP000267606"/>
    </source>
</evidence>
<dbReference type="GO" id="GO:0051301">
    <property type="term" value="P:cell division"/>
    <property type="evidence" value="ECO:0007669"/>
    <property type="project" value="UniProtKB-KW"/>
</dbReference>
<dbReference type="PANTHER" id="PTHR18937:SF12">
    <property type="entry name" value="STRUCTURAL MAINTENANCE OF CHROMOSOMES PROTEIN"/>
    <property type="match status" value="1"/>
</dbReference>
<dbReference type="PANTHER" id="PTHR18937">
    <property type="entry name" value="STRUCTURAL MAINTENANCE OF CHROMOSOMES SMC FAMILY MEMBER"/>
    <property type="match status" value="1"/>
</dbReference>
<evidence type="ECO:0000256" key="4">
    <source>
        <dbReference type="ARBA" id="ARBA00023242"/>
    </source>
</evidence>
<keyword evidence="4" id="KW-0539">Nucleus</keyword>
<organism evidence="9">
    <name type="scientific">Onchocerca flexuosa</name>
    <dbReference type="NCBI Taxonomy" id="387005"/>
    <lineage>
        <taxon>Eukaryota</taxon>
        <taxon>Metazoa</taxon>
        <taxon>Ecdysozoa</taxon>
        <taxon>Nematoda</taxon>
        <taxon>Chromadorea</taxon>
        <taxon>Rhabditida</taxon>
        <taxon>Spirurina</taxon>
        <taxon>Spiruromorpha</taxon>
        <taxon>Filarioidea</taxon>
        <taxon>Onchocercidae</taxon>
        <taxon>Onchocerca</taxon>
    </lineage>
</organism>
<dbReference type="AlphaFoldDB" id="A0A183HPE9"/>
<evidence type="ECO:0000256" key="5">
    <source>
        <dbReference type="ARBA" id="ARBA00023306"/>
    </source>
</evidence>
<protein>
    <submittedName>
        <fullName evidence="9">SMC_N domain-containing protein</fullName>
    </submittedName>
</protein>
<dbReference type="WBParaSite" id="OFLC_0000936001-mRNA-1">
    <property type="protein sequence ID" value="OFLC_0000936001-mRNA-1"/>
    <property type="gene ID" value="OFLC_0000936001"/>
</dbReference>
<name>A0A183HPE9_9BILA</name>
<dbReference type="GO" id="GO:0007062">
    <property type="term" value="P:sister chromatid cohesion"/>
    <property type="evidence" value="ECO:0007669"/>
    <property type="project" value="TreeGrafter"/>
</dbReference>
<dbReference type="GO" id="GO:0005634">
    <property type="term" value="C:nucleus"/>
    <property type="evidence" value="ECO:0007669"/>
    <property type="project" value="UniProtKB-SubCell"/>
</dbReference>
<reference evidence="7 8" key="2">
    <citation type="submission" date="2018-11" db="EMBL/GenBank/DDBJ databases">
        <authorList>
            <consortium name="Pathogen Informatics"/>
        </authorList>
    </citation>
    <scope>NUCLEOTIDE SEQUENCE [LARGE SCALE GENOMIC DNA]</scope>
</reference>
<dbReference type="Gene3D" id="3.40.50.300">
    <property type="entry name" value="P-loop containing nucleotide triphosphate hydrolases"/>
    <property type="match status" value="1"/>
</dbReference>
<evidence type="ECO:0000256" key="3">
    <source>
        <dbReference type="ARBA" id="ARBA00022776"/>
    </source>
</evidence>
<evidence type="ECO:0000313" key="7">
    <source>
        <dbReference type="EMBL" id="VDO60029.1"/>
    </source>
</evidence>
<comment type="subcellular location">
    <subcellularLocation>
        <location evidence="1">Nucleus</location>
    </subcellularLocation>
</comment>
<proteinExistence type="predicted"/>
<evidence type="ECO:0000259" key="6">
    <source>
        <dbReference type="Pfam" id="PF02463"/>
    </source>
</evidence>
<dbReference type="EMBL" id="UZAJ01011397">
    <property type="protein sequence ID" value="VDO60029.1"/>
    <property type="molecule type" value="Genomic_DNA"/>
</dbReference>
<dbReference type="Proteomes" id="UP000267606">
    <property type="component" value="Unassembled WGS sequence"/>
</dbReference>
<keyword evidence="5" id="KW-0131">Cell cycle</keyword>
<keyword evidence="2" id="KW-0132">Cell division</keyword>
<accession>A0A183HPE9</accession>
<keyword evidence="3" id="KW-0498">Mitosis</keyword>
<evidence type="ECO:0000256" key="2">
    <source>
        <dbReference type="ARBA" id="ARBA00022618"/>
    </source>
</evidence>
<dbReference type="InterPro" id="IPR027417">
    <property type="entry name" value="P-loop_NTPase"/>
</dbReference>
<keyword evidence="8" id="KW-1185">Reference proteome</keyword>
<evidence type="ECO:0000313" key="9">
    <source>
        <dbReference type="WBParaSite" id="OFLC_0000936001-mRNA-1"/>
    </source>
</evidence>
<dbReference type="STRING" id="387005.A0A183HPE9"/>
<dbReference type="InterPro" id="IPR003395">
    <property type="entry name" value="RecF/RecN/SMC_N"/>
</dbReference>
<dbReference type="Pfam" id="PF02463">
    <property type="entry name" value="SMC_N"/>
    <property type="match status" value="1"/>
</dbReference>
<gene>
    <name evidence="7" type="ORF">OFLC_LOCUS9361</name>
</gene>
<sequence length="78" mass="8828">MRIRQKSVNMGRLHTLELENFKSYRGNQIVGPFKQFTAIIGPNGSGKSNLMDAMCFVLGEKASNLRVKKLHVSKIFFV</sequence>
<evidence type="ECO:0000256" key="1">
    <source>
        <dbReference type="ARBA" id="ARBA00004123"/>
    </source>
</evidence>
<reference evidence="9" key="1">
    <citation type="submission" date="2016-06" db="UniProtKB">
        <authorList>
            <consortium name="WormBaseParasite"/>
        </authorList>
    </citation>
    <scope>IDENTIFICATION</scope>
</reference>
<dbReference type="GO" id="GO:0008278">
    <property type="term" value="C:cohesin complex"/>
    <property type="evidence" value="ECO:0007669"/>
    <property type="project" value="TreeGrafter"/>
</dbReference>
<dbReference type="GO" id="GO:0003677">
    <property type="term" value="F:DNA binding"/>
    <property type="evidence" value="ECO:0007669"/>
    <property type="project" value="TreeGrafter"/>
</dbReference>